<evidence type="ECO:0000256" key="2">
    <source>
        <dbReference type="SAM" id="Coils"/>
    </source>
</evidence>
<dbReference type="EMBL" id="BKCJ010008022">
    <property type="protein sequence ID" value="GEU80163.1"/>
    <property type="molecule type" value="Genomic_DNA"/>
</dbReference>
<dbReference type="GO" id="GO:0004190">
    <property type="term" value="F:aspartic-type endopeptidase activity"/>
    <property type="evidence" value="ECO:0007669"/>
    <property type="project" value="UniProtKB-KW"/>
</dbReference>
<dbReference type="InterPro" id="IPR057670">
    <property type="entry name" value="SH3_retrovirus"/>
</dbReference>
<protein>
    <submittedName>
        <fullName evidence="5">Uncharacterized mitochondrial protein AtMg00810-like</fullName>
    </submittedName>
</protein>
<keyword evidence="1" id="KW-0645">Protease</keyword>
<keyword evidence="1" id="KW-0378">Hydrolase</keyword>
<accession>A0A6L2N255</accession>
<feature type="compositionally biased region" description="Basic residues" evidence="3">
    <location>
        <begin position="470"/>
        <end position="482"/>
    </location>
</feature>
<organism evidence="5">
    <name type="scientific">Tanacetum cinerariifolium</name>
    <name type="common">Dalmatian daisy</name>
    <name type="synonym">Chrysanthemum cinerariifolium</name>
    <dbReference type="NCBI Taxonomy" id="118510"/>
    <lineage>
        <taxon>Eukaryota</taxon>
        <taxon>Viridiplantae</taxon>
        <taxon>Streptophyta</taxon>
        <taxon>Embryophyta</taxon>
        <taxon>Tracheophyta</taxon>
        <taxon>Spermatophyta</taxon>
        <taxon>Magnoliopsida</taxon>
        <taxon>eudicotyledons</taxon>
        <taxon>Gunneridae</taxon>
        <taxon>Pentapetalae</taxon>
        <taxon>asterids</taxon>
        <taxon>campanulids</taxon>
        <taxon>Asterales</taxon>
        <taxon>Asteraceae</taxon>
        <taxon>Asteroideae</taxon>
        <taxon>Anthemideae</taxon>
        <taxon>Anthemidinae</taxon>
        <taxon>Tanacetum</taxon>
    </lineage>
</organism>
<dbReference type="Pfam" id="PF25597">
    <property type="entry name" value="SH3_retrovirus"/>
    <property type="match status" value="1"/>
</dbReference>
<dbReference type="GO" id="GO:0003676">
    <property type="term" value="F:nucleic acid binding"/>
    <property type="evidence" value="ECO:0007669"/>
    <property type="project" value="InterPro"/>
</dbReference>
<keyword evidence="1" id="KW-0064">Aspartyl protease</keyword>
<dbReference type="Gene3D" id="3.30.420.10">
    <property type="entry name" value="Ribonuclease H-like superfamily/Ribonuclease H"/>
    <property type="match status" value="1"/>
</dbReference>
<feature type="region of interest" description="Disordered" evidence="3">
    <location>
        <begin position="1473"/>
        <end position="1529"/>
    </location>
</feature>
<feature type="coiled-coil region" evidence="2">
    <location>
        <begin position="284"/>
        <end position="318"/>
    </location>
</feature>
<feature type="coiled-coil region" evidence="2">
    <location>
        <begin position="1539"/>
        <end position="1573"/>
    </location>
</feature>
<feature type="compositionally biased region" description="Pro residues" evidence="3">
    <location>
        <begin position="1489"/>
        <end position="1504"/>
    </location>
</feature>
<name>A0A6L2N255_TANCI</name>
<sequence>MHYHLTRIPVAPTTAEQRLAKKNELKARGTLLKALLDKHQLKFNIHKNAMSLMEAIKKRLQKLISQLKILGESLSQEDINMKFLRSLPTEWRTHTLIWKNKTDIEDQSLDDLFNNLKIYEAEVKSSSSTSHTTQNIAFVSSHNTDSANELVSVVASVSAASTKPLAFILPNVNNLSNAIIYSFFASQSNSPQLDNDDLKQIDADDLEEIDLNVMVLVAMIGAFRQIKNHKLCPRGIHLLKFFRKSQFDVLSYKTGLESVEARLVVYQQNENVFEKDIKLLKLDVMLRENALVELRKKFEKAKQERDELKLKLENFQTSSKNLRYHAVPPPYTGTFMPPKPDLVFHDAPTACEIVPNVLNVKHSITKPTKELSQSHRPSAPLIEDWVSDSEDESGGEPMSTQKAHSFVQTAKHVKIPRTFFKPVEHPTPPENLRKDIPKTRVLTRSRLVPLSAARPVTIVVPQTNVEHQRPTKHVVNKPHSPIRRPGNPQQALKDKGVIDSGCSRHMTGNISYLSDFEEINEGYAAFGGNPKGGKITGKGKIRTGKLDFDDVYFFKELKFNLFSVSHMREKKNNVLFTNTECIILSTDFKLPDENHVLLRVPRENNMYNIDLKNIVSLGDLTCLFANATLDEYNLWHRRLCHINFKTMNKLVKSNLVRGLPSKVFENNHSCVACKKGKQHIASWIKREFSVARTPQHNRVVDRKNRTLIEAARTMLVDSLIPISFWAEAANIGCYVQNRVLVTKPHNKTPYELLLGRTTSIGFMRPFGCLVTIFNILDLLGKFNGKADEGFLVGYSVSSKAIRVFNNRTRIVQETLHIIFLENQPNVVGSSLTWLFDIDTLTRFMNYQPVVAGNQHNSSACTQDNFDAGNVGKEPVSTQQYVLLPLWSTGFKDPKNKDFDVAFDVKKNESEVHVSPSKADFSNLETSITASPIPATRVHKDHFVTQIIGDLSSAPQTRSMARMVKAQEGLQALKDPSWIEAMQEELLQFKMQKVWVLVDLPKGFEDPDYPDKVYKVVKALYGLHQAPRAWYETLANYLLENGFQMGKIDQTLLIKKQKGDILLVQVYVDDIIFGSTNKDLYKAFENLMKDEFQMSSMGELTCFLGLQIKQKQDEIFISQGKDVAKILRKFGLIDGKPASTPIDTEKPLLKDPDGEDVDVHIYRLMISSLMYLTSSRPDIMFAVCACACFHFQVTPKASHFHAIKRIFRYLKGKPHLGLWYHKDSSFNLVAYSDSDYARASLDRKSTTGGCQFLDCRLISWQCKKQTVVATSSTEAEYVAAASCCAQSWLVQKQTALGKDESNPFTVDSLLKTIRVDCLPNEEIFVELARMGYEKPSTKLTFYKAFFLAQWKFLIHKILQGMSAKRTAWNEFSSSIASAIICLATGKKFNFFKYIFDNLVRNVNSPSKFLMYPRFLPLMINAQVGDHSSHNTKYTSPTLTQKVFTNMRRIGKGFSGVDTPLFDGMLVQQQAHDVEDAAEDENNDNEVSTEPTPPSPTHALTPPPSPTQEHIPSPPQAQTAQPSSPPQQQPSQTVEILMTLLNTLLETCATLTKQVANLEQDKIAQAIEITKLNQRVRRGGRISELDANEDVTLEAIDAEFAMDADVQGRLPESQTKVYHLDLEHAEKVLSMQDNDEAEPAKLEEVIEVVTAAKLMTEVVTTAATTITVAQVPKASAPKKRRGVVIQDPEETATTSVIVHSEAKSKDKGKDQVKRKEKQGNIVMRYQDLKRKPVTEAHARKNMMVYLKNMAGFKMDFFRGMTYTNIRPIFEKHYNFIQTFLDKGEDEITEQEEGSKRKDASLEQRAAKKQRIDEEEEELKRHLQIVVNDDDDVFTEATPLALKNFDREDLEMLWKLVQERFQYSEPKNFSDDFLLNTLKTMSEKPNVKLTYGESKRAYMD</sequence>
<evidence type="ECO:0000313" key="5">
    <source>
        <dbReference type="EMBL" id="GEU80163.1"/>
    </source>
</evidence>
<reference evidence="5" key="1">
    <citation type="journal article" date="2019" name="Sci. Rep.">
        <title>Draft genome of Tanacetum cinerariifolium, the natural source of mosquito coil.</title>
        <authorList>
            <person name="Yamashiro T."/>
            <person name="Shiraishi A."/>
            <person name="Satake H."/>
            <person name="Nakayama K."/>
        </authorList>
    </citation>
    <scope>NUCLEOTIDE SEQUENCE</scope>
</reference>
<dbReference type="SUPFAM" id="SSF53098">
    <property type="entry name" value="Ribonuclease H-like"/>
    <property type="match status" value="1"/>
</dbReference>
<dbReference type="Pfam" id="PF13976">
    <property type="entry name" value="gag_pre-integrs"/>
    <property type="match status" value="1"/>
</dbReference>
<dbReference type="PANTHER" id="PTHR11439:SF509">
    <property type="entry name" value="RNA-DIRECTED DNA POLYMERASE"/>
    <property type="match status" value="1"/>
</dbReference>
<dbReference type="PROSITE" id="PS50994">
    <property type="entry name" value="INTEGRASE"/>
    <property type="match status" value="1"/>
</dbReference>
<comment type="caution">
    <text evidence="5">The sequence shown here is derived from an EMBL/GenBank/DDBJ whole genome shotgun (WGS) entry which is preliminary data.</text>
</comment>
<dbReference type="Pfam" id="PF07727">
    <property type="entry name" value="RVT_2"/>
    <property type="match status" value="1"/>
</dbReference>
<feature type="region of interest" description="Disordered" evidence="3">
    <location>
        <begin position="1784"/>
        <end position="1811"/>
    </location>
</feature>
<proteinExistence type="predicted"/>
<evidence type="ECO:0000259" key="4">
    <source>
        <dbReference type="PROSITE" id="PS50994"/>
    </source>
</evidence>
<dbReference type="InterPro" id="IPR043502">
    <property type="entry name" value="DNA/RNA_pol_sf"/>
</dbReference>
<dbReference type="GO" id="GO:0015074">
    <property type="term" value="P:DNA integration"/>
    <property type="evidence" value="ECO:0007669"/>
    <property type="project" value="InterPro"/>
</dbReference>
<evidence type="ECO:0000256" key="1">
    <source>
        <dbReference type="ARBA" id="ARBA00022750"/>
    </source>
</evidence>
<dbReference type="Pfam" id="PF22936">
    <property type="entry name" value="Pol_BBD"/>
    <property type="match status" value="1"/>
</dbReference>
<feature type="domain" description="Integrase catalytic" evidence="4">
    <location>
        <begin position="597"/>
        <end position="757"/>
    </location>
</feature>
<feature type="coiled-coil region" evidence="2">
    <location>
        <begin position="46"/>
        <end position="73"/>
    </location>
</feature>
<dbReference type="PANTHER" id="PTHR11439">
    <property type="entry name" value="GAG-POL-RELATED RETROTRANSPOSON"/>
    <property type="match status" value="1"/>
</dbReference>
<dbReference type="InterPro" id="IPR036397">
    <property type="entry name" value="RNaseH_sf"/>
</dbReference>
<dbReference type="InterPro" id="IPR025724">
    <property type="entry name" value="GAG-pre-integrase_dom"/>
</dbReference>
<feature type="compositionally biased region" description="Basic and acidic residues" evidence="3">
    <location>
        <begin position="1790"/>
        <end position="1809"/>
    </location>
</feature>
<evidence type="ECO:0000256" key="3">
    <source>
        <dbReference type="SAM" id="MobiDB-lite"/>
    </source>
</evidence>
<dbReference type="InterPro" id="IPR054722">
    <property type="entry name" value="PolX-like_BBD"/>
</dbReference>
<dbReference type="CDD" id="cd09272">
    <property type="entry name" value="RNase_HI_RT_Ty1"/>
    <property type="match status" value="1"/>
</dbReference>
<keyword evidence="2" id="KW-0175">Coiled coil</keyword>
<dbReference type="InterPro" id="IPR001584">
    <property type="entry name" value="Integrase_cat-core"/>
</dbReference>
<dbReference type="InterPro" id="IPR013103">
    <property type="entry name" value="RVT_2"/>
</dbReference>
<feature type="region of interest" description="Disordered" evidence="3">
    <location>
        <begin position="467"/>
        <end position="494"/>
    </location>
</feature>
<gene>
    <name evidence="5" type="ORF">Tci_052141</name>
</gene>
<dbReference type="SUPFAM" id="SSF56672">
    <property type="entry name" value="DNA/RNA polymerases"/>
    <property type="match status" value="1"/>
</dbReference>
<dbReference type="InterPro" id="IPR012337">
    <property type="entry name" value="RNaseH-like_sf"/>
</dbReference>